<organism evidence="1">
    <name type="scientific">Salix viminalis</name>
    <name type="common">Common osier</name>
    <name type="synonym">Basket willow</name>
    <dbReference type="NCBI Taxonomy" id="40686"/>
    <lineage>
        <taxon>Eukaryota</taxon>
        <taxon>Viridiplantae</taxon>
        <taxon>Streptophyta</taxon>
        <taxon>Embryophyta</taxon>
        <taxon>Tracheophyta</taxon>
        <taxon>Spermatophyta</taxon>
        <taxon>Magnoliopsida</taxon>
        <taxon>eudicotyledons</taxon>
        <taxon>Gunneridae</taxon>
        <taxon>Pentapetalae</taxon>
        <taxon>rosids</taxon>
        <taxon>fabids</taxon>
        <taxon>Malpighiales</taxon>
        <taxon>Salicaceae</taxon>
        <taxon>Saliceae</taxon>
        <taxon>Salix</taxon>
    </lineage>
</organism>
<proteinExistence type="predicted"/>
<dbReference type="AlphaFoldDB" id="A0A6N2LRB5"/>
<dbReference type="EMBL" id="CAADRP010001596">
    <property type="protein sequence ID" value="VFU42993.1"/>
    <property type="molecule type" value="Genomic_DNA"/>
</dbReference>
<name>A0A6N2LRB5_SALVM</name>
<reference evidence="1" key="1">
    <citation type="submission" date="2019-03" db="EMBL/GenBank/DDBJ databases">
        <authorList>
            <person name="Mank J."/>
            <person name="Almeida P."/>
        </authorList>
    </citation>
    <scope>NUCLEOTIDE SEQUENCE</scope>
    <source>
        <strain evidence="1">78183</strain>
    </source>
</reference>
<sequence length="85" mass="9310">MQGKARLFLPCTSAWILTIFSVQGLASLTYVLSTDFGEGFGDFSVSAKADLFLWIPINATISSFKKVQNLKAFNLVISEESVITD</sequence>
<accession>A0A6N2LRB5</accession>
<evidence type="ECO:0000313" key="1">
    <source>
        <dbReference type="EMBL" id="VFU42993.1"/>
    </source>
</evidence>
<gene>
    <name evidence="1" type="ORF">SVIM_LOCUS261914</name>
</gene>
<protein>
    <submittedName>
        <fullName evidence="1">Uncharacterized protein</fullName>
    </submittedName>
</protein>